<dbReference type="SUPFAM" id="SSF56219">
    <property type="entry name" value="DNase I-like"/>
    <property type="match status" value="1"/>
</dbReference>
<dbReference type="OrthoDB" id="4942342at2"/>
<dbReference type="EMBL" id="JAAAHS010000462">
    <property type="protein sequence ID" value="NBE56310.1"/>
    <property type="molecule type" value="Genomic_DNA"/>
</dbReference>
<sequence>MQTPKPSRTVKTGPLSGRSKRLAVAAALVGATALTPSVADARVAAEARPNSDPGFLQVYDANVENLPTSDERPPAECAGDWHDLMYYMRTQELKPDLYLVQQLNNRAQLDLLLQRMEEHFGEKFAGVLAENDPEAGTGGTCKEFKKRQTNGVIWRTDRLSLVKSASPDNRWQAQNRVDGACVNNNQPRTKGVKALLRDRVSGRTVTAASFHWPTMDHGGEECADENAVELSNELTEDGYDSHPQYGATDLYVAGGDTNAHDREGTGWRKWYALANGDLPGSTLGFRDAVYADCETTADPAACRKDRWTLLTKSHRRVDYLLARKPGDPLPRTTDTVVPTFDEGDLADEALSDDGDDRDLDYSDHRAVGARIHY</sequence>
<dbReference type="RefSeq" id="WP_161704864.1">
    <property type="nucleotide sequence ID" value="NZ_JAAAHS010000462.1"/>
</dbReference>
<gene>
    <name evidence="2" type="ORF">GUY60_33745</name>
</gene>
<dbReference type="Proteomes" id="UP000598297">
    <property type="component" value="Unassembled WGS sequence"/>
</dbReference>
<accession>A0A964V337</accession>
<dbReference type="InterPro" id="IPR036691">
    <property type="entry name" value="Endo/exonu/phosph_ase_sf"/>
</dbReference>
<protein>
    <recommendedName>
        <fullName evidence="4">Endonuclease/exonuclease/phosphatase domain-containing protein</fullName>
    </recommendedName>
</protein>
<evidence type="ECO:0000313" key="2">
    <source>
        <dbReference type="EMBL" id="NBE56310.1"/>
    </source>
</evidence>
<dbReference type="Gene3D" id="3.60.10.10">
    <property type="entry name" value="Endonuclease/exonuclease/phosphatase"/>
    <property type="match status" value="1"/>
</dbReference>
<reference evidence="2" key="1">
    <citation type="submission" date="2020-01" db="EMBL/GenBank/DDBJ databases">
        <title>Whole-genome analyses of novel actinobacteria.</title>
        <authorList>
            <person name="Sahin N."/>
        </authorList>
    </citation>
    <scope>NUCLEOTIDE SEQUENCE</scope>
    <source>
        <strain evidence="2">YC537</strain>
    </source>
</reference>
<evidence type="ECO:0008006" key="4">
    <source>
        <dbReference type="Google" id="ProtNLM"/>
    </source>
</evidence>
<feature type="region of interest" description="Disordered" evidence="1">
    <location>
        <begin position="325"/>
        <end position="357"/>
    </location>
</feature>
<evidence type="ECO:0000256" key="1">
    <source>
        <dbReference type="SAM" id="MobiDB-lite"/>
    </source>
</evidence>
<organism evidence="2 3">
    <name type="scientific">Streptomyces boluensis</name>
    <dbReference type="NCBI Taxonomy" id="1775135"/>
    <lineage>
        <taxon>Bacteria</taxon>
        <taxon>Bacillati</taxon>
        <taxon>Actinomycetota</taxon>
        <taxon>Actinomycetes</taxon>
        <taxon>Kitasatosporales</taxon>
        <taxon>Streptomycetaceae</taxon>
        <taxon>Streptomyces</taxon>
    </lineage>
</organism>
<keyword evidence="3" id="KW-1185">Reference proteome</keyword>
<feature type="compositionally biased region" description="Acidic residues" evidence="1">
    <location>
        <begin position="341"/>
        <end position="357"/>
    </location>
</feature>
<dbReference type="AlphaFoldDB" id="A0A964V337"/>
<proteinExistence type="predicted"/>
<comment type="caution">
    <text evidence="2">The sequence shown here is derived from an EMBL/GenBank/DDBJ whole genome shotgun (WGS) entry which is preliminary data.</text>
</comment>
<name>A0A964V337_9ACTN</name>
<evidence type="ECO:0000313" key="3">
    <source>
        <dbReference type="Proteomes" id="UP000598297"/>
    </source>
</evidence>